<proteinExistence type="predicted"/>
<reference evidence="1" key="1">
    <citation type="submission" date="2021-06" db="EMBL/GenBank/DDBJ databases">
        <authorList>
            <person name="Kallberg Y."/>
            <person name="Tangrot J."/>
            <person name="Rosling A."/>
        </authorList>
    </citation>
    <scope>NUCLEOTIDE SEQUENCE</scope>
    <source>
        <strain evidence="1">28 12/20/2015</strain>
    </source>
</reference>
<name>A0ACA9MW69_9GLOM</name>
<evidence type="ECO:0000313" key="1">
    <source>
        <dbReference type="EMBL" id="CAG8616463.1"/>
    </source>
</evidence>
<feature type="non-terminal residue" evidence="1">
    <location>
        <position position="195"/>
    </location>
</feature>
<evidence type="ECO:0000313" key="2">
    <source>
        <dbReference type="Proteomes" id="UP000789366"/>
    </source>
</evidence>
<accession>A0ACA9MW69</accession>
<keyword evidence="2" id="KW-1185">Reference proteome</keyword>
<sequence>MSQINPPVLRLQVHLPYRQNITFLQNKKLKDIIDDEQNKKTMLTEYFKMNEINPDARNYLYCEFPRHYVWNKTNKKWTKQYQGNMIGRMYTVNPNEGERYYLRLLLNYVKGATSFTDLKNVGSYKCKTFQDSALMRGIIEAENPYRNTMQEAKQFKMPYALRRLFAIILIFGELGDVRNLWNENFIAMSEDFIRK</sequence>
<dbReference type="EMBL" id="CAJVPW010010523">
    <property type="protein sequence ID" value="CAG8616463.1"/>
    <property type="molecule type" value="Genomic_DNA"/>
</dbReference>
<protein>
    <submittedName>
        <fullName evidence="1">15940_t:CDS:1</fullName>
    </submittedName>
</protein>
<comment type="caution">
    <text evidence="1">The sequence shown here is derived from an EMBL/GenBank/DDBJ whole genome shotgun (WGS) entry which is preliminary data.</text>
</comment>
<dbReference type="Proteomes" id="UP000789366">
    <property type="component" value="Unassembled WGS sequence"/>
</dbReference>
<organism evidence="1 2">
    <name type="scientific">Cetraspora pellucida</name>
    <dbReference type="NCBI Taxonomy" id="1433469"/>
    <lineage>
        <taxon>Eukaryota</taxon>
        <taxon>Fungi</taxon>
        <taxon>Fungi incertae sedis</taxon>
        <taxon>Mucoromycota</taxon>
        <taxon>Glomeromycotina</taxon>
        <taxon>Glomeromycetes</taxon>
        <taxon>Diversisporales</taxon>
        <taxon>Gigasporaceae</taxon>
        <taxon>Cetraspora</taxon>
    </lineage>
</organism>
<gene>
    <name evidence="1" type="ORF">SPELUC_LOCUS7702</name>
</gene>